<dbReference type="AlphaFoldDB" id="A0A5C7G704"/>
<proteinExistence type="predicted"/>
<comment type="caution">
    <text evidence="3">The sequence shown here is derived from an EMBL/GenBank/DDBJ whole genome shotgun (WGS) entry which is preliminary data.</text>
</comment>
<organism evidence="3 4">
    <name type="scientific">Massilia arenae</name>
    <dbReference type="NCBI Taxonomy" id="2603288"/>
    <lineage>
        <taxon>Bacteria</taxon>
        <taxon>Pseudomonadati</taxon>
        <taxon>Pseudomonadota</taxon>
        <taxon>Betaproteobacteria</taxon>
        <taxon>Burkholderiales</taxon>
        <taxon>Oxalobacteraceae</taxon>
        <taxon>Telluria group</taxon>
        <taxon>Massilia</taxon>
    </lineage>
</organism>
<evidence type="ECO:0000313" key="4">
    <source>
        <dbReference type="Proteomes" id="UP000321413"/>
    </source>
</evidence>
<accession>A0A5C7G704</accession>
<sequence>MFDNRMRPVHPGEVLREEYLVPLKMSGDALAVALLVSPAQVNRIRREKSGISPIMALRLSHYFGTTPEFWMNLQTMYELQTAKSLSGESITKMIQPRCSS</sequence>
<dbReference type="Proteomes" id="UP000321413">
    <property type="component" value="Unassembled WGS sequence"/>
</dbReference>
<protein>
    <submittedName>
        <fullName evidence="3">HigA family addiction module antidote protein</fullName>
    </submittedName>
</protein>
<dbReference type="InterPro" id="IPR013430">
    <property type="entry name" value="Toxin_antidote_HigA"/>
</dbReference>
<dbReference type="InterPro" id="IPR010982">
    <property type="entry name" value="Lambda_DNA-bd_dom_sf"/>
</dbReference>
<evidence type="ECO:0000259" key="2">
    <source>
        <dbReference type="PROSITE" id="PS50943"/>
    </source>
</evidence>
<gene>
    <name evidence="3" type="ORF">FVD38_03955</name>
</gene>
<dbReference type="PANTHER" id="PTHR36924">
    <property type="entry name" value="ANTITOXIN HIGA-1"/>
    <property type="match status" value="1"/>
</dbReference>
<dbReference type="NCBIfam" id="TIGR02607">
    <property type="entry name" value="antidote_HigA"/>
    <property type="match status" value="1"/>
</dbReference>
<dbReference type="EMBL" id="VPFD01000003">
    <property type="protein sequence ID" value="TXG01736.1"/>
    <property type="molecule type" value="Genomic_DNA"/>
</dbReference>
<keyword evidence="4" id="KW-1185">Reference proteome</keyword>
<evidence type="ECO:0000256" key="1">
    <source>
        <dbReference type="ARBA" id="ARBA00023125"/>
    </source>
</evidence>
<dbReference type="Gene3D" id="1.10.260.40">
    <property type="entry name" value="lambda repressor-like DNA-binding domains"/>
    <property type="match status" value="1"/>
</dbReference>
<dbReference type="InterPro" id="IPR001387">
    <property type="entry name" value="Cro/C1-type_HTH"/>
</dbReference>
<reference evidence="3 4" key="1">
    <citation type="submission" date="2019-08" db="EMBL/GenBank/DDBJ databases">
        <title>Massilia golmudensis sp. nov., isolated from sand in the Qinghai-Tibetan Plateau.</title>
        <authorList>
            <person name="Zhang B."/>
        </authorList>
    </citation>
    <scope>NUCLEOTIDE SEQUENCE [LARGE SCALE GENOMIC DNA]</scope>
    <source>
        <strain evidence="3 4">GEM5</strain>
    </source>
</reference>
<keyword evidence="1" id="KW-0238">DNA-binding</keyword>
<feature type="domain" description="HTH cro/C1-type" evidence="2">
    <location>
        <begin position="29"/>
        <end position="70"/>
    </location>
</feature>
<dbReference type="CDD" id="cd00093">
    <property type="entry name" value="HTH_XRE"/>
    <property type="match status" value="1"/>
</dbReference>
<dbReference type="Pfam" id="PF01381">
    <property type="entry name" value="HTH_3"/>
    <property type="match status" value="1"/>
</dbReference>
<name>A0A5C7G704_9BURK</name>
<dbReference type="RefSeq" id="WP_147933613.1">
    <property type="nucleotide sequence ID" value="NZ_VPFD01000003.1"/>
</dbReference>
<evidence type="ECO:0000313" key="3">
    <source>
        <dbReference type="EMBL" id="TXG01736.1"/>
    </source>
</evidence>
<dbReference type="GO" id="GO:0003677">
    <property type="term" value="F:DNA binding"/>
    <property type="evidence" value="ECO:0007669"/>
    <property type="project" value="UniProtKB-KW"/>
</dbReference>
<dbReference type="SUPFAM" id="SSF47413">
    <property type="entry name" value="lambda repressor-like DNA-binding domains"/>
    <property type="match status" value="1"/>
</dbReference>
<dbReference type="PANTHER" id="PTHR36924:SF1">
    <property type="entry name" value="ANTITOXIN HIGA-1"/>
    <property type="match status" value="1"/>
</dbReference>
<dbReference type="PROSITE" id="PS50943">
    <property type="entry name" value="HTH_CROC1"/>
    <property type="match status" value="1"/>
</dbReference>